<dbReference type="Proteomes" id="UP000276295">
    <property type="component" value="Unassembled WGS sequence"/>
</dbReference>
<dbReference type="AlphaFoldDB" id="A0A3A5JNH2"/>
<gene>
    <name evidence="1" type="ORF">D6029_14725</name>
</gene>
<organism evidence="1 2">
    <name type="scientific">Buttiauxella izardii</name>
    <dbReference type="NCBI Taxonomy" id="82991"/>
    <lineage>
        <taxon>Bacteria</taxon>
        <taxon>Pseudomonadati</taxon>
        <taxon>Pseudomonadota</taxon>
        <taxon>Gammaproteobacteria</taxon>
        <taxon>Enterobacterales</taxon>
        <taxon>Enterobacteriaceae</taxon>
        <taxon>Buttiauxella</taxon>
    </lineage>
</organism>
<sequence>MKVIINVKHFRQWFHEVYLKDSQYPSILEDSEVEEEFLKSLPARFPCLIDMSGSSIRYIYKDDLILWLDVLNECSTN</sequence>
<name>A0A3A5JNH2_9ENTR</name>
<protein>
    <submittedName>
        <fullName evidence="1">Uncharacterized protein</fullName>
    </submittedName>
</protein>
<proteinExistence type="predicted"/>
<reference evidence="1 2" key="1">
    <citation type="submission" date="2018-09" db="EMBL/GenBank/DDBJ databases">
        <title>Draft genome sequence of Buttiauxella izardii CCUG 35510T.</title>
        <authorList>
            <person name="Salva-Serra F."/>
            <person name="Marathe N."/>
            <person name="Moore E."/>
            <person name="Stadler-Svensson L."/>
            <person name="Engstrom-Jakobsson H."/>
        </authorList>
    </citation>
    <scope>NUCLEOTIDE SEQUENCE [LARGE SCALE GENOMIC DNA]</scope>
    <source>
        <strain evidence="1 2">CCUG 35510</strain>
    </source>
</reference>
<dbReference type="EMBL" id="QZWH01000032">
    <property type="protein sequence ID" value="RJT21013.1"/>
    <property type="molecule type" value="Genomic_DNA"/>
</dbReference>
<comment type="caution">
    <text evidence="1">The sequence shown here is derived from an EMBL/GenBank/DDBJ whole genome shotgun (WGS) entry which is preliminary data.</text>
</comment>
<accession>A0A3A5JNH2</accession>
<keyword evidence="2" id="KW-1185">Reference proteome</keyword>
<evidence type="ECO:0000313" key="1">
    <source>
        <dbReference type="EMBL" id="RJT21013.1"/>
    </source>
</evidence>
<evidence type="ECO:0000313" key="2">
    <source>
        <dbReference type="Proteomes" id="UP000276295"/>
    </source>
</evidence>